<feature type="compositionally biased region" description="Basic and acidic residues" evidence="5">
    <location>
        <begin position="241"/>
        <end position="250"/>
    </location>
</feature>
<feature type="compositionally biased region" description="Basic and acidic residues" evidence="5">
    <location>
        <begin position="264"/>
        <end position="288"/>
    </location>
</feature>
<dbReference type="InterPro" id="IPR036249">
    <property type="entry name" value="Thioredoxin-like_sf"/>
</dbReference>
<evidence type="ECO:0000256" key="5">
    <source>
        <dbReference type="SAM" id="MobiDB-lite"/>
    </source>
</evidence>
<evidence type="ECO:0000313" key="10">
    <source>
        <dbReference type="Proteomes" id="UP000664534"/>
    </source>
</evidence>
<accession>A0A8H3G5I9</accession>
<dbReference type="SUPFAM" id="SSF52833">
    <property type="entry name" value="Thioredoxin-like"/>
    <property type="match status" value="3"/>
</dbReference>
<dbReference type="GO" id="GO:0005783">
    <property type="term" value="C:endoplasmic reticulum"/>
    <property type="evidence" value="ECO:0007669"/>
    <property type="project" value="TreeGrafter"/>
</dbReference>
<reference evidence="9" key="1">
    <citation type="submission" date="2021-03" db="EMBL/GenBank/DDBJ databases">
        <authorList>
            <person name="Tagirdzhanova G."/>
        </authorList>
    </citation>
    <scope>NUCLEOTIDE SEQUENCE</scope>
</reference>
<feature type="chain" id="PRO_5034964912" description="Thioredoxin domain-containing protein" evidence="7">
    <location>
        <begin position="21"/>
        <end position="781"/>
    </location>
</feature>
<dbReference type="GO" id="GO:0016020">
    <property type="term" value="C:membrane"/>
    <property type="evidence" value="ECO:0007669"/>
    <property type="project" value="UniProtKB-SubCell"/>
</dbReference>
<proteinExistence type="predicted"/>
<comment type="subcellular location">
    <subcellularLocation>
        <location evidence="1">Membrane</location>
        <topology evidence="1">Single-pass membrane protein</topology>
    </subcellularLocation>
</comment>
<dbReference type="OrthoDB" id="72053at2759"/>
<keyword evidence="10" id="KW-1185">Reference proteome</keyword>
<feature type="signal peptide" evidence="7">
    <location>
        <begin position="1"/>
        <end position="20"/>
    </location>
</feature>
<feature type="domain" description="Thioredoxin" evidence="8">
    <location>
        <begin position="80"/>
        <end position="234"/>
    </location>
</feature>
<feature type="region of interest" description="Disordered" evidence="5">
    <location>
        <begin position="233"/>
        <end position="326"/>
    </location>
</feature>
<dbReference type="EMBL" id="CAJPDT010000095">
    <property type="protein sequence ID" value="CAF9936949.1"/>
    <property type="molecule type" value="Genomic_DNA"/>
</dbReference>
<dbReference type="AlphaFoldDB" id="A0A8H3G5I9"/>
<dbReference type="Pfam" id="PF00085">
    <property type="entry name" value="Thioredoxin"/>
    <property type="match status" value="2"/>
</dbReference>
<keyword evidence="2 6" id="KW-0812">Transmembrane</keyword>
<gene>
    <name evidence="9" type="ORF">IMSHALPRED_010963</name>
</gene>
<feature type="transmembrane region" description="Helical" evidence="6">
    <location>
        <begin position="730"/>
        <end position="747"/>
    </location>
</feature>
<evidence type="ECO:0000256" key="2">
    <source>
        <dbReference type="ARBA" id="ARBA00022692"/>
    </source>
</evidence>
<dbReference type="CDD" id="cd02961">
    <property type="entry name" value="PDI_a_family"/>
    <property type="match status" value="2"/>
</dbReference>
<sequence length="781" mass="87306">MRSLISGTLIILVLLSPVFAKPAVIDAQHQLNTVEDALSETKAQSEDTKALAEDSTTKNVKLPQAEVNLPKEKIEEAKLVEDGPKAGATNSEAVSGTATKFNDIEVPPMRELAGERFDEDTKNGYWFVKHYSPYCHHCKAIAPTWQTLYEFYYSSKPVPAGKKSSESDSLNTFTRYYDFHFGSLDCIAFGDACTKHGVSAFPTFSLYKDGEFVKKFDGKKDIAGLSAFIEDTLESTRPGSRPKDGMKLPEPEATSVDTAAPAEKPAEKDKDPAAGKAAAEKHNEKVAEEVPLPAAETPIVKATSKVPGVPKKPKKPSAAPNPLGNSVSLTQESFQKLVTNTQDPWFVKFYVPWCHHCQDLAPTWQQMAKELQGKLNVGEVNCDVEVRLCKDVHVRAYPTIHFFKGGERVEYDGLRGLGDLVSYAKKALDVGGGVTYVDADAFKKMEETEEVIFVYFFDHATTIEDFEALERLTLSLIGHAKLVKTDDKELTERFKISTWPRLLVSRDGRPSYYSVLAPKDMRDFRQVLSWMQSVWLPIVPELTASNSREIMRGKYVVLGILSRERADEFVLDKREIKNAALDWMEKQTHAFQLERQEQRDAKQLRLEEAEDRNDQRAVRAAKSIHIDIREDDKKQVGFAWVDGVFWERWIRTTYGINVNDGERVIINDEDNRRYWDTTISGAPIMPSRTSILETLPKIVASPPKISAKSSTGFIQRIFFGLRGAATGHPWVSLGMLIGIVIGTLIWGKGKMKRGKKRNSGGFFQLDGKEGFLNGGGYGKAD</sequence>
<keyword evidence="4 6" id="KW-0472">Membrane</keyword>
<keyword evidence="7" id="KW-0732">Signal</keyword>
<organism evidence="9 10">
    <name type="scientific">Imshaugia aleurites</name>
    <dbReference type="NCBI Taxonomy" id="172621"/>
    <lineage>
        <taxon>Eukaryota</taxon>
        <taxon>Fungi</taxon>
        <taxon>Dikarya</taxon>
        <taxon>Ascomycota</taxon>
        <taxon>Pezizomycotina</taxon>
        <taxon>Lecanoromycetes</taxon>
        <taxon>OSLEUM clade</taxon>
        <taxon>Lecanoromycetidae</taxon>
        <taxon>Lecanorales</taxon>
        <taxon>Lecanorineae</taxon>
        <taxon>Parmeliaceae</taxon>
        <taxon>Imshaugia</taxon>
    </lineage>
</organism>
<dbReference type="InterPro" id="IPR052250">
    <property type="entry name" value="PDI_TMX3"/>
</dbReference>
<protein>
    <recommendedName>
        <fullName evidence="8">Thioredoxin domain-containing protein</fullName>
    </recommendedName>
</protein>
<evidence type="ECO:0000259" key="8">
    <source>
        <dbReference type="PROSITE" id="PS51352"/>
    </source>
</evidence>
<dbReference type="Gene3D" id="3.40.30.10">
    <property type="entry name" value="Glutaredoxin"/>
    <property type="match status" value="2"/>
</dbReference>
<keyword evidence="3 6" id="KW-1133">Transmembrane helix</keyword>
<name>A0A8H3G5I9_9LECA</name>
<dbReference type="InterPro" id="IPR013766">
    <property type="entry name" value="Thioredoxin_domain"/>
</dbReference>
<dbReference type="PROSITE" id="PS51352">
    <property type="entry name" value="THIOREDOXIN_2"/>
    <property type="match status" value="2"/>
</dbReference>
<comment type="caution">
    <text evidence="9">The sequence shown here is derived from an EMBL/GenBank/DDBJ whole genome shotgun (WGS) entry which is preliminary data.</text>
</comment>
<feature type="domain" description="Thioredoxin" evidence="8">
    <location>
        <begin position="308"/>
        <end position="533"/>
    </location>
</feature>
<evidence type="ECO:0000256" key="3">
    <source>
        <dbReference type="ARBA" id="ARBA00022989"/>
    </source>
</evidence>
<evidence type="ECO:0000313" key="9">
    <source>
        <dbReference type="EMBL" id="CAF9936949.1"/>
    </source>
</evidence>
<dbReference type="PANTHER" id="PTHR46426:SF1">
    <property type="entry name" value="PROTEIN DISULFIDE-ISOMERASE TMX3"/>
    <property type="match status" value="1"/>
</dbReference>
<evidence type="ECO:0000256" key="1">
    <source>
        <dbReference type="ARBA" id="ARBA00004167"/>
    </source>
</evidence>
<evidence type="ECO:0000256" key="4">
    <source>
        <dbReference type="ARBA" id="ARBA00023136"/>
    </source>
</evidence>
<evidence type="ECO:0000256" key="6">
    <source>
        <dbReference type="SAM" id="Phobius"/>
    </source>
</evidence>
<dbReference type="PANTHER" id="PTHR46426">
    <property type="entry name" value="PROTEIN DISULFIDE-ISOMERASE TMX3"/>
    <property type="match status" value="1"/>
</dbReference>
<evidence type="ECO:0000256" key="7">
    <source>
        <dbReference type="SAM" id="SignalP"/>
    </source>
</evidence>
<dbReference type="Proteomes" id="UP000664534">
    <property type="component" value="Unassembled WGS sequence"/>
</dbReference>